<protein>
    <submittedName>
        <fullName evidence="2">EAL domain-containing protein (Putative c-di-GMP-specific phosphodiesterase class I)</fullName>
    </submittedName>
</protein>
<dbReference type="RefSeq" id="WP_132473893.1">
    <property type="nucleotide sequence ID" value="NZ_JBHRVM010000001.1"/>
</dbReference>
<dbReference type="AlphaFoldDB" id="A0A4R3VCQ3"/>
<dbReference type="Gene3D" id="3.20.20.450">
    <property type="entry name" value="EAL domain"/>
    <property type="match status" value="1"/>
</dbReference>
<dbReference type="GO" id="GO:0071111">
    <property type="term" value="F:cyclic-guanylate-specific phosphodiesterase activity"/>
    <property type="evidence" value="ECO:0007669"/>
    <property type="project" value="InterPro"/>
</dbReference>
<dbReference type="OrthoDB" id="1673646at2"/>
<evidence type="ECO:0000259" key="1">
    <source>
        <dbReference type="PROSITE" id="PS50883"/>
    </source>
</evidence>
<reference evidence="2 3" key="1">
    <citation type="submission" date="2019-03" db="EMBL/GenBank/DDBJ databases">
        <title>Genomic Encyclopedia of Type Strains, Phase IV (KMG-IV): sequencing the most valuable type-strain genomes for metagenomic binning, comparative biology and taxonomic classification.</title>
        <authorList>
            <person name="Goeker M."/>
        </authorList>
    </citation>
    <scope>NUCLEOTIDE SEQUENCE [LARGE SCALE GENOMIC DNA]</scope>
    <source>
        <strain evidence="2 3">DSM 100048</strain>
    </source>
</reference>
<dbReference type="InterPro" id="IPR001633">
    <property type="entry name" value="EAL_dom"/>
</dbReference>
<sequence>MRTPIDLHAMRMAARVAVSRYFAIIRITNLSELTSAYSVDARSIVDRHVKHRLASVWRHVPGIFFQDGPCLLVDLPACMAGSIRNEDVLCEQLNALVMEEPVMCGTTSVYLKVETTLIECPDSEWRLLRDGGISRLANHLFDTLKLKEKNGKEKAFRADMALTVSLFSQLANGELVLAFQPIRSAHDRNVVIYWESLLRRRVNQSPPGLTTCADYIAAAERAGLASRLDRSVLWAHIALLKAHPDVKLGCNISAQSLKFDAWWRVLFDALSGQPDAASRLTIEITETSPVTADDEAMLLLRTLRLLGCKIAIDDMGAGYSTLSFALRAKPDFIKINETGLALSDEPISLRRDRVVKQLIKLCSHLGSCVIVEAVESEDDATTVADWGAHGLQGYVLGRPGVSPPWLSAPAIVCDAFASGHESHGSSPLFAHMVRASAASANREDREESRSPRA</sequence>
<dbReference type="PANTHER" id="PTHR33121">
    <property type="entry name" value="CYCLIC DI-GMP PHOSPHODIESTERASE PDEF"/>
    <property type="match status" value="1"/>
</dbReference>
<dbReference type="SMART" id="SM00052">
    <property type="entry name" value="EAL"/>
    <property type="match status" value="1"/>
</dbReference>
<comment type="caution">
    <text evidence="2">The sequence shown here is derived from an EMBL/GenBank/DDBJ whole genome shotgun (WGS) entry which is preliminary data.</text>
</comment>
<dbReference type="InterPro" id="IPR050706">
    <property type="entry name" value="Cyclic-di-GMP_PDE-like"/>
</dbReference>
<evidence type="ECO:0000313" key="2">
    <source>
        <dbReference type="EMBL" id="TCV01398.1"/>
    </source>
</evidence>
<keyword evidence="3" id="KW-1185">Reference proteome</keyword>
<feature type="domain" description="EAL" evidence="1">
    <location>
        <begin position="159"/>
        <end position="413"/>
    </location>
</feature>
<dbReference type="PANTHER" id="PTHR33121:SF23">
    <property type="entry name" value="CYCLIC DI-GMP PHOSPHODIESTERASE PDEB"/>
    <property type="match status" value="1"/>
</dbReference>
<gene>
    <name evidence="2" type="ORF">EV686_102109</name>
</gene>
<dbReference type="CDD" id="cd01948">
    <property type="entry name" value="EAL"/>
    <property type="match status" value="1"/>
</dbReference>
<dbReference type="Pfam" id="PF00563">
    <property type="entry name" value="EAL"/>
    <property type="match status" value="1"/>
</dbReference>
<name>A0A4R3VCQ3_9BURK</name>
<accession>A0A4R3VCQ3</accession>
<dbReference type="EMBL" id="SMBX01000002">
    <property type="protein sequence ID" value="TCV01398.1"/>
    <property type="molecule type" value="Genomic_DNA"/>
</dbReference>
<proteinExistence type="predicted"/>
<dbReference type="PROSITE" id="PS50883">
    <property type="entry name" value="EAL"/>
    <property type="match status" value="1"/>
</dbReference>
<dbReference type="Proteomes" id="UP000294692">
    <property type="component" value="Unassembled WGS sequence"/>
</dbReference>
<dbReference type="SMR" id="A0A4R3VCQ3"/>
<evidence type="ECO:0000313" key="3">
    <source>
        <dbReference type="Proteomes" id="UP000294692"/>
    </source>
</evidence>
<dbReference type="SUPFAM" id="SSF141868">
    <property type="entry name" value="EAL domain-like"/>
    <property type="match status" value="1"/>
</dbReference>
<dbReference type="InterPro" id="IPR035919">
    <property type="entry name" value="EAL_sf"/>
</dbReference>
<organism evidence="2 3">
    <name type="scientific">Paracandidimonas soli</name>
    <dbReference type="NCBI Taxonomy" id="1917182"/>
    <lineage>
        <taxon>Bacteria</taxon>
        <taxon>Pseudomonadati</taxon>
        <taxon>Pseudomonadota</taxon>
        <taxon>Betaproteobacteria</taxon>
        <taxon>Burkholderiales</taxon>
        <taxon>Alcaligenaceae</taxon>
        <taxon>Paracandidimonas</taxon>
    </lineage>
</organism>